<comment type="subcellular location">
    <subcellularLocation>
        <location evidence="1">Endoplasmic reticulum membrane</location>
        <topology evidence="1">Multi-pass membrane protein</topology>
    </subcellularLocation>
</comment>
<feature type="transmembrane region" description="Helical" evidence="9">
    <location>
        <begin position="167"/>
        <end position="190"/>
    </location>
</feature>
<name>A0AAN6IW89_EXODE</name>
<keyword evidence="5" id="KW-0256">Endoplasmic reticulum</keyword>
<dbReference type="GO" id="GO:0005789">
    <property type="term" value="C:endoplasmic reticulum membrane"/>
    <property type="evidence" value="ECO:0007669"/>
    <property type="project" value="UniProtKB-SubCell"/>
</dbReference>
<evidence type="ECO:0000256" key="6">
    <source>
        <dbReference type="ARBA" id="ARBA00022989"/>
    </source>
</evidence>
<keyword evidence="3" id="KW-0337">GPI-anchor biosynthesis</keyword>
<protein>
    <submittedName>
        <fullName evidence="10">Glycosylphosphatidylinositol (GPI) anchor assembly protein</fullName>
    </submittedName>
</protein>
<feature type="transmembrane region" description="Helical" evidence="9">
    <location>
        <begin position="240"/>
        <end position="262"/>
    </location>
</feature>
<feature type="transmembrane region" description="Helical" evidence="9">
    <location>
        <begin position="202"/>
        <end position="219"/>
    </location>
</feature>
<proteinExistence type="predicted"/>
<comment type="pathway">
    <text evidence="2">Glycolipid biosynthesis; glycosylphosphatidylinositol-anchor biosynthesis.</text>
</comment>
<dbReference type="AlphaFoldDB" id="A0AAN6IW89"/>
<keyword evidence="4 9" id="KW-0812">Transmembrane</keyword>
<evidence type="ECO:0000256" key="4">
    <source>
        <dbReference type="ARBA" id="ARBA00022692"/>
    </source>
</evidence>
<keyword evidence="6 9" id="KW-1133">Transmembrane helix</keyword>
<accession>A0AAN6IW89</accession>
<evidence type="ECO:0000256" key="1">
    <source>
        <dbReference type="ARBA" id="ARBA00004477"/>
    </source>
</evidence>
<organism evidence="10 11">
    <name type="scientific">Exophiala dermatitidis</name>
    <name type="common">Black yeast-like fungus</name>
    <name type="synonym">Wangiella dermatitidis</name>
    <dbReference type="NCBI Taxonomy" id="5970"/>
    <lineage>
        <taxon>Eukaryota</taxon>
        <taxon>Fungi</taxon>
        <taxon>Dikarya</taxon>
        <taxon>Ascomycota</taxon>
        <taxon>Pezizomycotina</taxon>
        <taxon>Eurotiomycetes</taxon>
        <taxon>Chaetothyriomycetidae</taxon>
        <taxon>Chaetothyriales</taxon>
        <taxon>Herpotrichiellaceae</taxon>
        <taxon>Exophiala</taxon>
    </lineage>
</organism>
<evidence type="ECO:0000313" key="10">
    <source>
        <dbReference type="EMBL" id="KAJ8993689.1"/>
    </source>
</evidence>
<evidence type="ECO:0000256" key="5">
    <source>
        <dbReference type="ARBA" id="ARBA00022824"/>
    </source>
</evidence>
<evidence type="ECO:0000313" key="11">
    <source>
        <dbReference type="Proteomes" id="UP001161757"/>
    </source>
</evidence>
<gene>
    <name evidence="10" type="primary">GPI11</name>
    <name evidence="10" type="ORF">HRR80_002196</name>
</gene>
<feature type="compositionally biased region" description="Basic and acidic residues" evidence="8">
    <location>
        <begin position="322"/>
        <end position="338"/>
    </location>
</feature>
<reference evidence="10" key="1">
    <citation type="submission" date="2023-01" db="EMBL/GenBank/DDBJ databases">
        <title>Exophiala dermititidis isolated from Cystic Fibrosis Patient.</title>
        <authorList>
            <person name="Kurbessoian T."/>
            <person name="Crocker A."/>
            <person name="Murante D."/>
            <person name="Hogan D.A."/>
            <person name="Stajich J.E."/>
        </authorList>
    </citation>
    <scope>NUCLEOTIDE SEQUENCE</scope>
    <source>
        <strain evidence="10">Ex8</strain>
    </source>
</reference>
<keyword evidence="7 9" id="KW-0472">Membrane</keyword>
<evidence type="ECO:0000256" key="9">
    <source>
        <dbReference type="SAM" id="Phobius"/>
    </source>
</evidence>
<evidence type="ECO:0000256" key="3">
    <source>
        <dbReference type="ARBA" id="ARBA00022502"/>
    </source>
</evidence>
<dbReference type="GO" id="GO:0006506">
    <property type="term" value="P:GPI anchor biosynthetic process"/>
    <property type="evidence" value="ECO:0007669"/>
    <property type="project" value="UniProtKB-KW"/>
</dbReference>
<evidence type="ECO:0000256" key="2">
    <source>
        <dbReference type="ARBA" id="ARBA00004687"/>
    </source>
</evidence>
<evidence type="ECO:0000256" key="8">
    <source>
        <dbReference type="SAM" id="MobiDB-lite"/>
    </source>
</evidence>
<dbReference type="InterPro" id="IPR009580">
    <property type="entry name" value="GPI_biosynthesis_protein_Pig-F"/>
</dbReference>
<evidence type="ECO:0000256" key="7">
    <source>
        <dbReference type="ARBA" id="ARBA00023136"/>
    </source>
</evidence>
<dbReference type="Proteomes" id="UP001161757">
    <property type="component" value="Unassembled WGS sequence"/>
</dbReference>
<feature type="transmembrane region" description="Helical" evidence="9">
    <location>
        <begin position="274"/>
        <end position="297"/>
    </location>
</feature>
<dbReference type="EMBL" id="JAJGCB010000003">
    <property type="protein sequence ID" value="KAJ8993689.1"/>
    <property type="molecule type" value="Genomic_DNA"/>
</dbReference>
<dbReference type="Pfam" id="PF06699">
    <property type="entry name" value="PIG-F"/>
    <property type="match status" value="1"/>
</dbReference>
<feature type="region of interest" description="Disordered" evidence="8">
    <location>
        <begin position="317"/>
        <end position="338"/>
    </location>
</feature>
<sequence length="338" mass="35377">MSSVAHHIVPATAAAANTTEPKPSSASTRLLTPSTNPIPLLPWSLAKKYSLAHTFAIAAYYYLRSSTLVYADPDPFHTMFVDLVVVSVGQAVFCAVCLPAAGSWSSGSGNGTGKTAGIEGTVAGVGGGSTGVSGAGLGSLKKKHHHLHHGGSGGIGGSWRGRIMPTLLSLILTLTLPPLPLSIIALVLGAPLYPTSSLPTTLLLAMHVSILGFLPLFYTHGVSASAWRDVAAAWLPFDEAGVWAGTVGCMVGGWVGAVPMALDWDREWQKWPCTVLWGVVLGWVVGRLVTGGLRWGVGRRIDLSEREEVASVAPQLVSETKGASKDQHQHQLEAKKGN</sequence>
<comment type="caution">
    <text evidence="10">The sequence shown here is derived from an EMBL/GenBank/DDBJ whole genome shotgun (WGS) entry which is preliminary data.</text>
</comment>